<dbReference type="InterPro" id="IPR016163">
    <property type="entry name" value="Ald_DH_C"/>
</dbReference>
<name>A0A9X3NFD0_9ACTN</name>
<dbReference type="PANTHER" id="PTHR11699">
    <property type="entry name" value="ALDEHYDE DEHYDROGENASE-RELATED"/>
    <property type="match status" value="1"/>
</dbReference>
<feature type="region of interest" description="Disordered" evidence="2">
    <location>
        <begin position="259"/>
        <end position="285"/>
    </location>
</feature>
<dbReference type="GO" id="GO:0016620">
    <property type="term" value="F:oxidoreductase activity, acting on the aldehyde or oxo group of donors, NAD or NADP as acceptor"/>
    <property type="evidence" value="ECO:0007669"/>
    <property type="project" value="InterPro"/>
</dbReference>
<accession>A0A9X3NFD0</accession>
<feature type="compositionally biased region" description="Low complexity" evidence="2">
    <location>
        <begin position="268"/>
        <end position="282"/>
    </location>
</feature>
<protein>
    <submittedName>
        <fullName evidence="4">Aldehyde dehydrogenase family protein</fullName>
    </submittedName>
</protein>
<evidence type="ECO:0000259" key="3">
    <source>
        <dbReference type="Pfam" id="PF00171"/>
    </source>
</evidence>
<dbReference type="Proteomes" id="UP001147653">
    <property type="component" value="Unassembled WGS sequence"/>
</dbReference>
<dbReference type="SUPFAM" id="SSF53720">
    <property type="entry name" value="ALDH-like"/>
    <property type="match status" value="1"/>
</dbReference>
<evidence type="ECO:0000313" key="4">
    <source>
        <dbReference type="EMBL" id="MDA0185129.1"/>
    </source>
</evidence>
<dbReference type="Gene3D" id="3.40.309.10">
    <property type="entry name" value="Aldehyde Dehydrogenase, Chain A, domain 2"/>
    <property type="match status" value="1"/>
</dbReference>
<feature type="domain" description="Aldehyde dehydrogenase" evidence="3">
    <location>
        <begin position="4"/>
        <end position="164"/>
    </location>
</feature>
<reference evidence="4" key="1">
    <citation type="submission" date="2022-10" db="EMBL/GenBank/DDBJ databases">
        <title>The WGS of Solirubrobacter phytolaccae KCTC 29190.</title>
        <authorList>
            <person name="Jiang Z."/>
        </authorList>
    </citation>
    <scope>NUCLEOTIDE SEQUENCE</scope>
    <source>
        <strain evidence="4">KCTC 29190</strain>
    </source>
</reference>
<proteinExistence type="predicted"/>
<evidence type="ECO:0000256" key="2">
    <source>
        <dbReference type="SAM" id="MobiDB-lite"/>
    </source>
</evidence>
<dbReference type="InterPro" id="IPR016161">
    <property type="entry name" value="Ald_DH/histidinol_DH"/>
</dbReference>
<keyword evidence="5" id="KW-1185">Reference proteome</keyword>
<comment type="caution">
    <text evidence="4">The sequence shown here is derived from an EMBL/GenBank/DDBJ whole genome shotgun (WGS) entry which is preliminary data.</text>
</comment>
<dbReference type="InterPro" id="IPR016162">
    <property type="entry name" value="Ald_DH_N"/>
</dbReference>
<dbReference type="InterPro" id="IPR015590">
    <property type="entry name" value="Aldehyde_DH_dom"/>
</dbReference>
<evidence type="ECO:0000256" key="1">
    <source>
        <dbReference type="ARBA" id="ARBA00023002"/>
    </source>
</evidence>
<gene>
    <name evidence="4" type="ORF">OJ997_32795</name>
</gene>
<evidence type="ECO:0000313" key="5">
    <source>
        <dbReference type="Proteomes" id="UP001147653"/>
    </source>
</evidence>
<sequence>MPAAATELDAALAAAHQAHPLWAVLPVAARARYIRRASVALLDELDELALRLAEETGWPRSQLLVSELLPAARALRALADDGPAALADTRLTPRITLLAGRSTRVVQAPVGLVGVRGPSASPFAEPALEAAAALLAGNAVILAAVVPRLRAIFLRAGIPGELLTVASEDTDLDAICRRVVDLPRPGRRGMLLVLAGAPRERVVEAAVWAGFGRHPAAAGRLVMVRDAVPGLVTALEEAASALRVGDPRDAATDIAWAIGTSGEGDGASPGPATGTPGAAADSSRPRVLVVDADDPRFLSPPDEPTLVVVEAADSEAAIELAAREARDAPVSIWARDLAKGERVSRRLPSPVTWVGQHGIATTAVPTRIARHAVPRQLEWRAAWAPGTPRLPADQDLLAAQRTLTEVRHGREARRWPALKASARALARAARRER</sequence>
<dbReference type="EMBL" id="JAPDDP010000099">
    <property type="protein sequence ID" value="MDA0185129.1"/>
    <property type="molecule type" value="Genomic_DNA"/>
</dbReference>
<organism evidence="4 5">
    <name type="scientific">Solirubrobacter phytolaccae</name>
    <dbReference type="NCBI Taxonomy" id="1404360"/>
    <lineage>
        <taxon>Bacteria</taxon>
        <taxon>Bacillati</taxon>
        <taxon>Actinomycetota</taxon>
        <taxon>Thermoleophilia</taxon>
        <taxon>Solirubrobacterales</taxon>
        <taxon>Solirubrobacteraceae</taxon>
        <taxon>Solirubrobacter</taxon>
    </lineage>
</organism>
<keyword evidence="1" id="KW-0560">Oxidoreductase</keyword>
<dbReference type="RefSeq" id="WP_270029611.1">
    <property type="nucleotide sequence ID" value="NZ_JAPDDP010000099.1"/>
</dbReference>
<dbReference type="Pfam" id="PF00171">
    <property type="entry name" value="Aldedh"/>
    <property type="match status" value="1"/>
</dbReference>
<dbReference type="AlphaFoldDB" id="A0A9X3NFD0"/>
<dbReference type="Gene3D" id="3.40.605.10">
    <property type="entry name" value="Aldehyde Dehydrogenase, Chain A, domain 1"/>
    <property type="match status" value="1"/>
</dbReference>